<keyword evidence="3" id="KW-1185">Reference proteome</keyword>
<dbReference type="PANTHER" id="PTHR20883">
    <property type="entry name" value="PHYTANOYL-COA DIOXYGENASE DOMAIN CONTAINING 1"/>
    <property type="match status" value="1"/>
</dbReference>
<dbReference type="Pfam" id="PF05721">
    <property type="entry name" value="PhyH"/>
    <property type="match status" value="1"/>
</dbReference>
<dbReference type="Proteomes" id="UP000465304">
    <property type="component" value="Unassembled WGS sequence"/>
</dbReference>
<gene>
    <name evidence="2" type="ORF">MHIP_24150</name>
</gene>
<sequence length="270" mass="29774">MIVLDSARMAKRGWKALRARGFLAKPNSDDVKIWMRAVRTDGVCVIPGFYDPTTCAELRREIENVAERFPGAVHNRSNGADRRIFGADCAAEGIRAFADEPQLLNAARTVLGGDATNAFTLAGMIAYREGNLGSGDGWHRDSFFNQFKAIVYLTDVTAENGPFEYILGSHLVQQKFSDHAKYGIPLSTSRIENESVSRLASAETRRHRVLTASMGTLVLADTTGIHRGMPLVGGERYALTNYYFPGKSLNSKTFDHFSPVLGRHIPVSVY</sequence>
<evidence type="ECO:0000313" key="3">
    <source>
        <dbReference type="Proteomes" id="UP000465304"/>
    </source>
</evidence>
<comment type="similarity">
    <text evidence="1">Belongs to the PhyH family.</text>
</comment>
<dbReference type="RefSeq" id="WP_163888643.1">
    <property type="nucleotide sequence ID" value="NZ_BLLB01000002.1"/>
</dbReference>
<proteinExistence type="inferred from homology"/>
<evidence type="ECO:0008006" key="4">
    <source>
        <dbReference type="Google" id="ProtNLM"/>
    </source>
</evidence>
<dbReference type="GO" id="GO:0005506">
    <property type="term" value="F:iron ion binding"/>
    <property type="evidence" value="ECO:0007669"/>
    <property type="project" value="UniProtKB-ARBA"/>
</dbReference>
<reference evidence="2 3" key="1">
    <citation type="journal article" date="2019" name="Emerg. Microbes Infect.">
        <title>Comprehensive subspecies identification of 175 nontuberculous mycobacteria species based on 7547 genomic profiles.</title>
        <authorList>
            <person name="Matsumoto Y."/>
            <person name="Kinjo T."/>
            <person name="Motooka D."/>
            <person name="Nabeya D."/>
            <person name="Jung N."/>
            <person name="Uechi K."/>
            <person name="Horii T."/>
            <person name="Iida T."/>
            <person name="Fujita J."/>
            <person name="Nakamura S."/>
        </authorList>
    </citation>
    <scope>NUCLEOTIDE SEQUENCE [LARGE SCALE GENOMIC DNA]</scope>
    <source>
        <strain evidence="2 3">JCM 30996</strain>
    </source>
</reference>
<name>A0A7I9ZLL5_9MYCO</name>
<dbReference type="EMBL" id="BLLB01000002">
    <property type="protein sequence ID" value="GFH01932.1"/>
    <property type="molecule type" value="Genomic_DNA"/>
</dbReference>
<organism evidence="2 3">
    <name type="scientific">Mycolicibacterium hippocampi</name>
    <dbReference type="NCBI Taxonomy" id="659824"/>
    <lineage>
        <taxon>Bacteria</taxon>
        <taxon>Bacillati</taxon>
        <taxon>Actinomycetota</taxon>
        <taxon>Actinomycetes</taxon>
        <taxon>Mycobacteriales</taxon>
        <taxon>Mycobacteriaceae</taxon>
        <taxon>Mycolicibacterium</taxon>
    </lineage>
</organism>
<accession>A0A7I9ZLL5</accession>
<dbReference type="AlphaFoldDB" id="A0A7I9ZLL5"/>
<comment type="caution">
    <text evidence="2">The sequence shown here is derived from an EMBL/GenBank/DDBJ whole genome shotgun (WGS) entry which is preliminary data.</text>
</comment>
<dbReference type="InterPro" id="IPR008775">
    <property type="entry name" value="Phytyl_CoA_dOase-like"/>
</dbReference>
<evidence type="ECO:0000313" key="2">
    <source>
        <dbReference type="EMBL" id="GFH01932.1"/>
    </source>
</evidence>
<protein>
    <recommendedName>
        <fullName evidence="4">Phytanoyl-CoA dioxygenase</fullName>
    </recommendedName>
</protein>
<dbReference type="Gene3D" id="2.60.120.620">
    <property type="entry name" value="q2cbj1_9rhob like domain"/>
    <property type="match status" value="1"/>
</dbReference>
<dbReference type="PANTHER" id="PTHR20883:SF48">
    <property type="entry name" value="ECTOINE DIOXYGENASE"/>
    <property type="match status" value="1"/>
</dbReference>
<dbReference type="SUPFAM" id="SSF51197">
    <property type="entry name" value="Clavaminate synthase-like"/>
    <property type="match status" value="1"/>
</dbReference>
<evidence type="ECO:0000256" key="1">
    <source>
        <dbReference type="ARBA" id="ARBA00005830"/>
    </source>
</evidence>
<dbReference type="GO" id="GO:0016706">
    <property type="term" value="F:2-oxoglutarate-dependent dioxygenase activity"/>
    <property type="evidence" value="ECO:0007669"/>
    <property type="project" value="UniProtKB-ARBA"/>
</dbReference>